<dbReference type="AlphaFoldDB" id="A0A139KV18"/>
<reference evidence="1 2" key="1">
    <citation type="journal article" date="2019" name="Nat. Med.">
        <title>A library of human gut bacterial isolates paired with longitudinal multiomics data enables mechanistic microbiome research.</title>
        <authorList>
            <person name="Poyet M."/>
            <person name="Groussin M."/>
            <person name="Gibbons S.M."/>
            <person name="Avila-Pacheco J."/>
            <person name="Jiang X."/>
            <person name="Kearney S.M."/>
            <person name="Perrotta A.R."/>
            <person name="Berdy B."/>
            <person name="Zhao S."/>
            <person name="Lieberman T.D."/>
            <person name="Swanson P.K."/>
            <person name="Smith M."/>
            <person name="Roesemann S."/>
            <person name="Alexander J.E."/>
            <person name="Rich S.A."/>
            <person name="Livny J."/>
            <person name="Vlamakis H."/>
            <person name="Clish C."/>
            <person name="Bullock K."/>
            <person name="Deik A."/>
            <person name="Scott J."/>
            <person name="Pierce K.A."/>
            <person name="Xavier R.J."/>
            <person name="Alm E.J."/>
        </authorList>
    </citation>
    <scope>NUCLEOTIDE SEQUENCE [LARGE SCALE GENOMIC DNA]</scope>
    <source>
        <strain evidence="1 2">BIOML-A2</strain>
    </source>
</reference>
<gene>
    <name evidence="1" type="ORF">F3B53_12170</name>
</gene>
<dbReference type="STRING" id="28116.Bovatus_03472"/>
<proteinExistence type="predicted"/>
<organism evidence="1 2">
    <name type="scientific">Bacteroides ovatus</name>
    <dbReference type="NCBI Taxonomy" id="28116"/>
    <lineage>
        <taxon>Bacteria</taxon>
        <taxon>Pseudomonadati</taxon>
        <taxon>Bacteroidota</taxon>
        <taxon>Bacteroidia</taxon>
        <taxon>Bacteroidales</taxon>
        <taxon>Bacteroidaceae</taxon>
        <taxon>Bacteroides</taxon>
    </lineage>
</organism>
<sequence length="574" mass="62598">MKKLHFLLSTFLVFIFTSCGEDELKGVVLSEDPGYVKEPLVAIQAEDGTGNWINGLIDQNSRVIALDFRILDDQSAVNVKLKLADEWAKPIDPLTTDAVLDLSSGITRIKVNDGADDIEYTIFSTSTQLLRGVTATCNTEQVSANFINGIASLRFKQNTAFANVVLMPTLADNAEIISTDPVSQKDENGNLIVDLSSTLTITVKDNTNNMTKKYHLSAVNGIIDAGVNWKNITADLKSQHSSICIPDFMIVYENKNLHGRSGNTGWLITIPAGRINMKVSWDMNKDNVTWAEPTAQHRTTAIMNDNMDYSLFVPGLSGQFWVPIFYSLGWNDSGLLSAPRLGYNLSTSLKYCPGTLGITADGKAEISYAEVIDNNLYKFTSGGAGKQAANGVQWSPTSAVSGYSYPLQKGQIMIAGENAELYKTFATNEGRNTSTRNRGMDGALSGSNSWAANPVSIWTFDGKPVGRRAVGITEEGDLVIFVSNRFTNSYNSVKAAWNVFSDGSSLREVAVALQEVGCTDAIVFGENYHSPVVIRDDNRGIPLGKVAGRYDWETNGNVKNADNEASSQSWIMFK</sequence>
<evidence type="ECO:0000313" key="1">
    <source>
        <dbReference type="EMBL" id="KAB1326448.1"/>
    </source>
</evidence>
<dbReference type="PROSITE" id="PS51257">
    <property type="entry name" value="PROKAR_LIPOPROTEIN"/>
    <property type="match status" value="1"/>
</dbReference>
<evidence type="ECO:0000313" key="2">
    <source>
        <dbReference type="Proteomes" id="UP000375690"/>
    </source>
</evidence>
<accession>A0A139KV18</accession>
<dbReference type="EMBL" id="VWFC01000012">
    <property type="protein sequence ID" value="KAB1326448.1"/>
    <property type="molecule type" value="Genomic_DNA"/>
</dbReference>
<comment type="caution">
    <text evidence="1">The sequence shown here is derived from an EMBL/GenBank/DDBJ whole genome shotgun (WGS) entry which is preliminary data.</text>
</comment>
<name>A0A139KV18_BACOV</name>
<dbReference type="Proteomes" id="UP000375690">
    <property type="component" value="Unassembled WGS sequence"/>
</dbReference>
<protein>
    <submittedName>
        <fullName evidence="1">Uncharacterized protein</fullName>
    </submittedName>
</protein>
<dbReference type="RefSeq" id="WP_008023977.1">
    <property type="nucleotide sequence ID" value="NZ_CAXTIO010000009.1"/>
</dbReference>